<reference evidence="5" key="1">
    <citation type="journal article" date="2019" name="Int. J. Syst. Evol. Microbiol.">
        <title>The Global Catalogue of Microorganisms (GCM) 10K type strain sequencing project: providing services to taxonomists for standard genome sequencing and annotation.</title>
        <authorList>
            <consortium name="The Broad Institute Genomics Platform"/>
            <consortium name="The Broad Institute Genome Sequencing Center for Infectious Disease"/>
            <person name="Wu L."/>
            <person name="Ma J."/>
        </authorList>
    </citation>
    <scope>NUCLEOTIDE SEQUENCE [LARGE SCALE GENOMIC DNA]</scope>
    <source>
        <strain evidence="5">CCUG 50754</strain>
    </source>
</reference>
<dbReference type="InterPro" id="IPR011048">
    <property type="entry name" value="Haem_d1_sf"/>
</dbReference>
<comment type="caution">
    <text evidence="4">The sequence shown here is derived from an EMBL/GenBank/DDBJ whole genome shotgun (WGS) entry which is preliminary data.</text>
</comment>
<keyword evidence="2" id="KW-0732">Signal</keyword>
<dbReference type="InterPro" id="IPR055188">
    <property type="entry name" value="Choice_anch_I"/>
</dbReference>
<protein>
    <submittedName>
        <fullName evidence="4">Choice-of-anchor I family protein</fullName>
    </submittedName>
</protein>
<dbReference type="Gene3D" id="2.60.40.10">
    <property type="entry name" value="Immunoglobulins"/>
    <property type="match status" value="1"/>
</dbReference>
<dbReference type="InterPro" id="IPR011044">
    <property type="entry name" value="Quino_amine_DH_bsu"/>
</dbReference>
<dbReference type="InterPro" id="IPR052956">
    <property type="entry name" value="Mesenchyme-surface_protein"/>
</dbReference>
<organism evidence="4 5">
    <name type="scientific">Microbacterium koreense</name>
    <dbReference type="NCBI Taxonomy" id="323761"/>
    <lineage>
        <taxon>Bacteria</taxon>
        <taxon>Bacillati</taxon>
        <taxon>Actinomycetota</taxon>
        <taxon>Actinomycetes</taxon>
        <taxon>Micrococcales</taxon>
        <taxon>Microbacteriaceae</taxon>
        <taxon>Microbacterium</taxon>
    </lineage>
</organism>
<evidence type="ECO:0000256" key="1">
    <source>
        <dbReference type="SAM" id="MobiDB-lite"/>
    </source>
</evidence>
<dbReference type="NCBIfam" id="NF038117">
    <property type="entry name" value="choice_anch_I"/>
    <property type="match status" value="1"/>
</dbReference>
<feature type="domain" description="Choice-of-anchor I" evidence="3">
    <location>
        <begin position="67"/>
        <end position="570"/>
    </location>
</feature>
<dbReference type="InterPro" id="IPR013783">
    <property type="entry name" value="Ig-like_fold"/>
</dbReference>
<keyword evidence="5" id="KW-1185">Reference proteome</keyword>
<dbReference type="Pfam" id="PF22494">
    <property type="entry name" value="choice_anch_I"/>
    <property type="match status" value="1"/>
</dbReference>
<gene>
    <name evidence="4" type="ORF">ACFQZV_01410</name>
</gene>
<feature type="compositionally biased region" description="Basic and acidic residues" evidence="1">
    <location>
        <begin position="448"/>
        <end position="460"/>
    </location>
</feature>
<dbReference type="SUPFAM" id="SSF50969">
    <property type="entry name" value="YVTN repeat-like/Quinoprotein amine dehydrogenase"/>
    <property type="match status" value="1"/>
</dbReference>
<dbReference type="EMBL" id="JBHTIM010000001">
    <property type="protein sequence ID" value="MFD0779953.1"/>
    <property type="molecule type" value="Genomic_DNA"/>
</dbReference>
<evidence type="ECO:0000313" key="4">
    <source>
        <dbReference type="EMBL" id="MFD0779953.1"/>
    </source>
</evidence>
<evidence type="ECO:0000259" key="3">
    <source>
        <dbReference type="Pfam" id="PF22494"/>
    </source>
</evidence>
<dbReference type="Gene3D" id="2.130.10.10">
    <property type="entry name" value="YVTN repeat-like/Quinoprotein amine dehydrogenase"/>
    <property type="match status" value="1"/>
</dbReference>
<accession>A0ABW2ZNG6</accession>
<dbReference type="SUPFAM" id="SSF51004">
    <property type="entry name" value="C-terminal (heme d1) domain of cytochrome cd1-nitrite reductase"/>
    <property type="match status" value="1"/>
</dbReference>
<dbReference type="PANTHER" id="PTHR46928:SF1">
    <property type="entry name" value="MESENCHYME-SPECIFIC CELL SURFACE GLYCOPROTEIN"/>
    <property type="match status" value="1"/>
</dbReference>
<feature type="chain" id="PRO_5046832944" evidence="2">
    <location>
        <begin position="35"/>
        <end position="761"/>
    </location>
</feature>
<evidence type="ECO:0000256" key="2">
    <source>
        <dbReference type="SAM" id="SignalP"/>
    </source>
</evidence>
<evidence type="ECO:0000313" key="5">
    <source>
        <dbReference type="Proteomes" id="UP001597042"/>
    </source>
</evidence>
<dbReference type="RefSeq" id="WP_378751541.1">
    <property type="nucleotide sequence ID" value="NZ_JBHSSV010000006.1"/>
</dbReference>
<proteinExistence type="predicted"/>
<dbReference type="InterPro" id="IPR015943">
    <property type="entry name" value="WD40/YVTN_repeat-like_dom_sf"/>
</dbReference>
<feature type="signal peptide" evidence="2">
    <location>
        <begin position="1"/>
        <end position="34"/>
    </location>
</feature>
<sequence length="761" mass="80659">MTPRIPRRRRAAALALTAATALAVPFLAAPAAQAGIVDEPIVHSAEDAPLGLSPIGTYETGVFDESAAEIVQVHGDRLYVVNALAGVVDVLDIADPANPVKLFELEATGTANSLAIREDGLGVVAFENPTKTEPGSLVFFDADAAAPALLGSVTVGALPDNVVISHDGAYAVVANEGEPDDDFAVDPEGSVGVVTLPEDKAAPSQDAVRTADFHAFEAGGTKTLHPDVRVFGPQPHGDDLRVSRNLEPEYIAVDGNTAYAALQEANAVAVVDLVSATVTDIWPLGFKDHSLEGFGIDPSDRDPRDAPEFDIRTYEGLSGMYMPDGIASYEADGATYLVTANEGDAREWGDYVEPARVKDLEDDGYGEVCADSAAADYLEDEDLGRLSVSIEEGFNEALGCYEELYAFGSRSFSIWTTTGEQVFDSGEAFEQITHAAAPDFFNSNHSESNLEGRSEDKGPEPENLAVGQVGDRTYAFVGFERVGGIAVFDITEPAASAFVTYVNNRDFSVSMEDAIDDYEPENAEHRATLSQAGDLGPEGVAFIPAAQSPNGAPLLAVGNEVSGTTTIFEIADLTPDTVKPQTTLVAPTTEGPAPKLDIQVDATDDRGLNRVVANIYQDGVLVKSTQTRADGATSATHTASVTLPSGDYIVKYNAQDLAGNVAQTRTFAFTIDATAPKATIKSGERYTVQTGESYDLISFKLFDAQKIDKVELNGKVKNLTDNTWSDVNFIKPGTFGAAQGENTLVVFDVAGNTETYTFTLN</sequence>
<dbReference type="PROSITE" id="PS51318">
    <property type="entry name" value="TAT"/>
    <property type="match status" value="1"/>
</dbReference>
<feature type="region of interest" description="Disordered" evidence="1">
    <location>
        <begin position="440"/>
        <end position="465"/>
    </location>
</feature>
<dbReference type="Proteomes" id="UP001597042">
    <property type="component" value="Unassembled WGS sequence"/>
</dbReference>
<dbReference type="PANTHER" id="PTHR46928">
    <property type="entry name" value="MESENCHYME-SPECIFIC CELL SURFACE GLYCOPROTEIN"/>
    <property type="match status" value="1"/>
</dbReference>
<dbReference type="InterPro" id="IPR006311">
    <property type="entry name" value="TAT_signal"/>
</dbReference>
<name>A0ABW2ZNG6_9MICO</name>